<accession>A0A0S7ETX7</accession>
<gene>
    <name evidence="2" type="primary">PPUP8477</name>
</gene>
<name>A0A0S7ETX7_9TELE</name>
<organism evidence="2">
    <name type="scientific">Poeciliopsis prolifica</name>
    <name type="common">blackstripe livebearer</name>
    <dbReference type="NCBI Taxonomy" id="188132"/>
    <lineage>
        <taxon>Eukaryota</taxon>
        <taxon>Metazoa</taxon>
        <taxon>Chordata</taxon>
        <taxon>Craniata</taxon>
        <taxon>Vertebrata</taxon>
        <taxon>Euteleostomi</taxon>
        <taxon>Actinopterygii</taxon>
        <taxon>Neopterygii</taxon>
        <taxon>Teleostei</taxon>
        <taxon>Neoteleostei</taxon>
        <taxon>Acanthomorphata</taxon>
        <taxon>Ovalentaria</taxon>
        <taxon>Atherinomorphae</taxon>
        <taxon>Cyprinodontiformes</taxon>
        <taxon>Poeciliidae</taxon>
        <taxon>Poeciliinae</taxon>
        <taxon>Poeciliopsis</taxon>
    </lineage>
</organism>
<dbReference type="EMBL" id="GBYX01475914">
    <property type="protein sequence ID" value="JAO05763.1"/>
    <property type="molecule type" value="Transcribed_RNA"/>
</dbReference>
<evidence type="ECO:0000256" key="1">
    <source>
        <dbReference type="SAM" id="Phobius"/>
    </source>
</evidence>
<dbReference type="AlphaFoldDB" id="A0A0S7ETX7"/>
<reference evidence="2" key="1">
    <citation type="submission" date="2014-12" db="EMBL/GenBank/DDBJ databases">
        <title>Parallel Evolution in Life History Adaptation Evident in the Tissue-Specific Poeciliopsis prolifica transcriptome.</title>
        <authorList>
            <person name="Jue N.K."/>
            <person name="Foley R.J."/>
            <person name="Obergfell C."/>
            <person name="Reznick D.N."/>
            <person name="O'Neill R.J."/>
            <person name="O'Neill M.J."/>
        </authorList>
    </citation>
    <scope>NUCLEOTIDE SEQUENCE</scope>
</reference>
<proteinExistence type="predicted"/>
<keyword evidence="1" id="KW-1133">Transmembrane helix</keyword>
<evidence type="ECO:0000313" key="2">
    <source>
        <dbReference type="EMBL" id="JAO05763.1"/>
    </source>
</evidence>
<feature type="transmembrane region" description="Helical" evidence="1">
    <location>
        <begin position="36"/>
        <end position="57"/>
    </location>
</feature>
<keyword evidence="1" id="KW-0472">Membrane</keyword>
<sequence>MTYGLQTVVVTCVSMTYNRLDHLCVNVWMSVVVASFHFNCVFRLLIVSAVCVAENLIQIQDHCSKQRFHFQSVSIINNTGWVTKAFPIVVSSQMEESESRMVLTSDIY</sequence>
<protein>
    <submittedName>
        <fullName evidence="2">PPUP8477</fullName>
    </submittedName>
</protein>
<keyword evidence="1" id="KW-0812">Transmembrane</keyword>